<protein>
    <submittedName>
        <fullName evidence="1">Uncharacterized protein</fullName>
    </submittedName>
</protein>
<name>A0A7N4PQE1_SARHA</name>
<evidence type="ECO:0000313" key="1">
    <source>
        <dbReference type="Ensembl" id="ENSSHAP00000041965.1"/>
    </source>
</evidence>
<reference evidence="1" key="3">
    <citation type="submission" date="2025-09" db="UniProtKB">
        <authorList>
            <consortium name="Ensembl"/>
        </authorList>
    </citation>
    <scope>IDENTIFICATION</scope>
</reference>
<reference evidence="1 2" key="1">
    <citation type="journal article" date="2011" name="Proc. Natl. Acad. Sci. U.S.A.">
        <title>Genetic diversity and population structure of the endangered marsupial Sarcophilus harrisii (Tasmanian devil).</title>
        <authorList>
            <person name="Miller W."/>
            <person name="Hayes V.M."/>
            <person name="Ratan A."/>
            <person name="Petersen D.C."/>
            <person name="Wittekindt N.E."/>
            <person name="Miller J."/>
            <person name="Walenz B."/>
            <person name="Knight J."/>
            <person name="Qi J."/>
            <person name="Zhao F."/>
            <person name="Wang Q."/>
            <person name="Bedoya-Reina O.C."/>
            <person name="Katiyar N."/>
            <person name="Tomsho L.P."/>
            <person name="Kasson L.M."/>
            <person name="Hardie R.A."/>
            <person name="Woodbridge P."/>
            <person name="Tindall E.A."/>
            <person name="Bertelsen M.F."/>
            <person name="Dixon D."/>
            <person name="Pyecroft S."/>
            <person name="Helgen K.M."/>
            <person name="Lesk A.M."/>
            <person name="Pringle T.H."/>
            <person name="Patterson N."/>
            <person name="Zhang Y."/>
            <person name="Kreiss A."/>
            <person name="Woods G.M."/>
            <person name="Jones M.E."/>
            <person name="Schuster S.C."/>
        </authorList>
    </citation>
    <scope>NUCLEOTIDE SEQUENCE [LARGE SCALE GENOMIC DNA]</scope>
</reference>
<proteinExistence type="predicted"/>
<dbReference type="Proteomes" id="UP000007648">
    <property type="component" value="Unassembled WGS sequence"/>
</dbReference>
<keyword evidence="2" id="KW-1185">Reference proteome</keyword>
<evidence type="ECO:0000313" key="2">
    <source>
        <dbReference type="Proteomes" id="UP000007648"/>
    </source>
</evidence>
<reference evidence="1" key="2">
    <citation type="submission" date="2025-08" db="UniProtKB">
        <authorList>
            <consortium name="Ensembl"/>
        </authorList>
    </citation>
    <scope>IDENTIFICATION</scope>
</reference>
<accession>A0A7N4PQE1</accession>
<sequence>DFGGNKLSFGGGTELIVTP</sequence>
<dbReference type="Ensembl" id="ENSSHAT00000029388.1">
    <property type="protein sequence ID" value="ENSSHAP00000041965.1"/>
    <property type="gene ID" value="ENSSHAG00000026498.1"/>
</dbReference>
<dbReference type="AlphaFoldDB" id="A0A7N4PQE1"/>
<organism evidence="1 2">
    <name type="scientific">Sarcophilus harrisii</name>
    <name type="common">Tasmanian devil</name>
    <name type="synonym">Sarcophilus laniarius</name>
    <dbReference type="NCBI Taxonomy" id="9305"/>
    <lineage>
        <taxon>Eukaryota</taxon>
        <taxon>Metazoa</taxon>
        <taxon>Chordata</taxon>
        <taxon>Craniata</taxon>
        <taxon>Vertebrata</taxon>
        <taxon>Euteleostomi</taxon>
        <taxon>Mammalia</taxon>
        <taxon>Metatheria</taxon>
        <taxon>Dasyuromorphia</taxon>
        <taxon>Dasyuridae</taxon>
        <taxon>Sarcophilus</taxon>
    </lineage>
</organism>
<dbReference type="InParanoid" id="A0A7N4PQE1"/>